<feature type="compositionally biased region" description="Basic and acidic residues" evidence="5">
    <location>
        <begin position="10"/>
        <end position="23"/>
    </location>
</feature>
<dbReference type="OMA" id="NSCALGG"/>
<dbReference type="AlphaFoldDB" id="A0A5J4Z0P2"/>
<organism evidence="8 9">
    <name type="scientific">Porphyridium purpureum</name>
    <name type="common">Red alga</name>
    <name type="synonym">Porphyridium cruentum</name>
    <dbReference type="NCBI Taxonomy" id="35688"/>
    <lineage>
        <taxon>Eukaryota</taxon>
        <taxon>Rhodophyta</taxon>
        <taxon>Bangiophyceae</taxon>
        <taxon>Porphyridiales</taxon>
        <taxon>Porphyridiaceae</taxon>
        <taxon>Porphyridium</taxon>
    </lineage>
</organism>
<dbReference type="EC" id="2.7.1.17" evidence="4"/>
<evidence type="ECO:0000313" key="8">
    <source>
        <dbReference type="EMBL" id="KAA8496692.1"/>
    </source>
</evidence>
<dbReference type="InterPro" id="IPR042024">
    <property type="entry name" value="D-XK_euk"/>
</dbReference>
<sequence>MDGIPVDGRSGVRHDARHDSGNVGKDDADAGLYLGLDVSTQSIKAVVLDAQGKVYGASSTYSTVSFDSELSMYGTQGGVHRDGTRVTSPSVMFVHGIELLFDKMRANGFPFDRVRAVSASGQQHGSVFWTRRGIEAMRQFCGHSHSGENGASVNSASTCLYQELQRARAFAVEASPVWMDASTSAHCDAIEKLAGGADFVAQLTGSRAYERYTAPQIMKIAIERPLDYRNTDRIMLISTLIASILIGDYASDDVADGSGMLLAEIQSEPMEWSDTMLRCVAPDLRTKLCERPVHSYDIQGRVNRYFVEKYGFPAGALVSASSGDNPNSVAGLRLAAGDLVMSLGTSDTVFGLSHEATPTLVGHVYRSPLAPKQFLPLICYSNGSLTRESVKGTACSWSEFEALVENDASSPPGNNGILGVFFLVSEIVPRVTHSYDDALFFDYAEASTSPEPLDPASDRVRSITHAQRCRAVLEYRAIAAAQHMAHLGVTPKRILLTGGGARSQVFAQILADVLQVEIFTQPEHNSAALGAALRARHALLCHQAGTYIAFGETVNHLAPTETCVAKPRREYADVYNVMKQAYERIEGSGVLGRPG</sequence>
<dbReference type="SUPFAM" id="SSF53067">
    <property type="entry name" value="Actin-like ATPase domain"/>
    <property type="match status" value="2"/>
</dbReference>
<dbReference type="OrthoDB" id="1728974at2759"/>
<evidence type="ECO:0000256" key="5">
    <source>
        <dbReference type="SAM" id="MobiDB-lite"/>
    </source>
</evidence>
<keyword evidence="4" id="KW-0067">ATP-binding</keyword>
<dbReference type="Pfam" id="PF00370">
    <property type="entry name" value="FGGY_N"/>
    <property type="match status" value="1"/>
</dbReference>
<evidence type="ECO:0000256" key="4">
    <source>
        <dbReference type="RuleBase" id="RU367058"/>
    </source>
</evidence>
<feature type="domain" description="Carbohydrate kinase FGGY N-terminal" evidence="6">
    <location>
        <begin position="177"/>
        <end position="329"/>
    </location>
</feature>
<proteinExistence type="inferred from homology"/>
<dbReference type="PANTHER" id="PTHR10196:SF57">
    <property type="entry name" value="XYLULOSE KINASE"/>
    <property type="match status" value="1"/>
</dbReference>
<dbReference type="GO" id="GO:0042732">
    <property type="term" value="P:D-xylose metabolic process"/>
    <property type="evidence" value="ECO:0007669"/>
    <property type="project" value="UniProtKB-UniRule"/>
</dbReference>
<dbReference type="PANTHER" id="PTHR10196">
    <property type="entry name" value="SUGAR KINASE"/>
    <property type="match status" value="1"/>
</dbReference>
<name>A0A5J4Z0P2_PORPP</name>
<dbReference type="GO" id="GO:0005997">
    <property type="term" value="P:xylulose metabolic process"/>
    <property type="evidence" value="ECO:0007669"/>
    <property type="project" value="TreeGrafter"/>
</dbReference>
<evidence type="ECO:0000259" key="7">
    <source>
        <dbReference type="Pfam" id="PF02782"/>
    </source>
</evidence>
<evidence type="ECO:0000256" key="2">
    <source>
        <dbReference type="ARBA" id="ARBA00022679"/>
    </source>
</evidence>
<dbReference type="EMBL" id="VRMN01000002">
    <property type="protein sequence ID" value="KAA8496692.1"/>
    <property type="molecule type" value="Genomic_DNA"/>
</dbReference>
<dbReference type="Gene3D" id="3.30.420.40">
    <property type="match status" value="2"/>
</dbReference>
<keyword evidence="4" id="KW-0119">Carbohydrate metabolism</keyword>
<dbReference type="InterPro" id="IPR018484">
    <property type="entry name" value="FGGY_N"/>
</dbReference>
<feature type="region of interest" description="Disordered" evidence="5">
    <location>
        <begin position="1"/>
        <end position="23"/>
    </location>
</feature>
<keyword evidence="4" id="KW-0859">Xylose metabolism</keyword>
<dbReference type="Proteomes" id="UP000324585">
    <property type="component" value="Unassembled WGS sequence"/>
</dbReference>
<dbReference type="InterPro" id="IPR043129">
    <property type="entry name" value="ATPase_NBD"/>
</dbReference>
<evidence type="ECO:0000259" key="6">
    <source>
        <dbReference type="Pfam" id="PF00370"/>
    </source>
</evidence>
<dbReference type="GO" id="GO:0005524">
    <property type="term" value="F:ATP binding"/>
    <property type="evidence" value="ECO:0007669"/>
    <property type="project" value="UniProtKB-KW"/>
</dbReference>
<comment type="caution">
    <text evidence="8">The sequence shown here is derived from an EMBL/GenBank/DDBJ whole genome shotgun (WGS) entry which is preliminary data.</text>
</comment>
<keyword evidence="4" id="KW-0547">Nucleotide-binding</keyword>
<evidence type="ECO:0000256" key="1">
    <source>
        <dbReference type="ARBA" id="ARBA00009156"/>
    </source>
</evidence>
<dbReference type="GO" id="GO:0004856">
    <property type="term" value="F:D-xylulokinase activity"/>
    <property type="evidence" value="ECO:0007669"/>
    <property type="project" value="UniProtKB-UniRule"/>
</dbReference>
<keyword evidence="9" id="KW-1185">Reference proteome</keyword>
<keyword evidence="3 4" id="KW-0418">Kinase</keyword>
<keyword evidence="2 4" id="KW-0808">Transferase</keyword>
<dbReference type="CDD" id="cd07776">
    <property type="entry name" value="ASKHA_NBD_FGGY_SpXK-like"/>
    <property type="match status" value="1"/>
</dbReference>
<gene>
    <name evidence="8" type="ORF">FVE85_0421</name>
</gene>
<dbReference type="Pfam" id="PF02782">
    <property type="entry name" value="FGGY_C"/>
    <property type="match status" value="1"/>
</dbReference>
<accession>A0A5J4Z0P2</accession>
<reference evidence="9" key="1">
    <citation type="journal article" date="2019" name="Nat. Commun.">
        <title>Expansion of phycobilisome linker gene families in mesophilic red algae.</title>
        <authorList>
            <person name="Lee J."/>
            <person name="Kim D."/>
            <person name="Bhattacharya D."/>
            <person name="Yoon H.S."/>
        </authorList>
    </citation>
    <scope>NUCLEOTIDE SEQUENCE [LARGE SCALE GENOMIC DNA]</scope>
    <source>
        <strain evidence="9">CCMP 1328</strain>
    </source>
</reference>
<comment type="similarity">
    <text evidence="1 4">Belongs to the FGGY kinase family.</text>
</comment>
<dbReference type="GO" id="GO:0005829">
    <property type="term" value="C:cytosol"/>
    <property type="evidence" value="ECO:0007669"/>
    <property type="project" value="TreeGrafter"/>
</dbReference>
<protein>
    <recommendedName>
        <fullName evidence="4">Xylulose kinase</fullName>
        <ecNumber evidence="4">2.7.1.17</ecNumber>
    </recommendedName>
</protein>
<evidence type="ECO:0000256" key="3">
    <source>
        <dbReference type="ARBA" id="ARBA00022777"/>
    </source>
</evidence>
<comment type="catalytic activity">
    <reaction evidence="4">
        <text>D-xylulose + ATP = D-xylulose 5-phosphate + ADP + H(+)</text>
        <dbReference type="Rhea" id="RHEA:10964"/>
        <dbReference type="ChEBI" id="CHEBI:15378"/>
        <dbReference type="ChEBI" id="CHEBI:17140"/>
        <dbReference type="ChEBI" id="CHEBI:30616"/>
        <dbReference type="ChEBI" id="CHEBI:57737"/>
        <dbReference type="ChEBI" id="CHEBI:456216"/>
        <dbReference type="EC" id="2.7.1.17"/>
    </reaction>
</comment>
<feature type="domain" description="Carbohydrate kinase FGGY C-terminal" evidence="7">
    <location>
        <begin position="460"/>
        <end position="538"/>
    </location>
</feature>
<evidence type="ECO:0000313" key="9">
    <source>
        <dbReference type="Proteomes" id="UP000324585"/>
    </source>
</evidence>
<dbReference type="InterPro" id="IPR018485">
    <property type="entry name" value="FGGY_C"/>
</dbReference>